<evidence type="ECO:0008006" key="3">
    <source>
        <dbReference type="Google" id="ProtNLM"/>
    </source>
</evidence>
<gene>
    <name evidence="1" type="ORF">ACFSR5_12395</name>
</gene>
<evidence type="ECO:0000313" key="1">
    <source>
        <dbReference type="EMBL" id="MFD2548445.1"/>
    </source>
</evidence>
<proteinExistence type="predicted"/>
<dbReference type="RefSeq" id="WP_380904204.1">
    <property type="nucleotide sequence ID" value="NZ_JBHUEG010000001.1"/>
</dbReference>
<accession>A0ABW5KJI2</accession>
<comment type="caution">
    <text evidence="1">The sequence shown here is derived from an EMBL/GenBank/DDBJ whole genome shotgun (WGS) entry which is preliminary data.</text>
</comment>
<dbReference type="EMBL" id="JBHULR010000004">
    <property type="protein sequence ID" value="MFD2548445.1"/>
    <property type="molecule type" value="Genomic_DNA"/>
</dbReference>
<sequence length="402" mass="47218">MKRFVAYIAFPVIAVLSISLSPLRGFSQNRFFDFFNKQFSFAADSSILVPFEDALSTASIRKFYATMDNGSFHPIIQSLLKHKENNNMNDWLYYQLVRKVAQTLSPKEDNYARYTLYKWFFMLKSGFDARLAYRNEQIIFYIRSEEDISDLPYLQLEKGTYICLNYHDYGALFNNKEPYTLADLVDLLNPQARGFSYKVTRLPEFKPENYVEKELAFKYQGKAYHFKIKINDEVTDIFKNYPIVDFETYFNIPMSAHTYESLIPVLRTHLNKLPVAKGVDYLMRFTRYAFLYEDDRMIFGKEKRMSPEETLSSNASDCDDRAALFFYLVKEIYNLPMLAIRYPTHVTVAVQFRTPVGKSIFYEGNYYTICEPTPQDADLSVGEVSSKNERESYEIVYHYAPQ</sequence>
<reference evidence="2" key="1">
    <citation type="journal article" date="2019" name="Int. J. Syst. Evol. Microbiol.">
        <title>The Global Catalogue of Microorganisms (GCM) 10K type strain sequencing project: providing services to taxonomists for standard genome sequencing and annotation.</title>
        <authorList>
            <consortium name="The Broad Institute Genomics Platform"/>
            <consortium name="The Broad Institute Genome Sequencing Center for Infectious Disease"/>
            <person name="Wu L."/>
            <person name="Ma J."/>
        </authorList>
    </citation>
    <scope>NUCLEOTIDE SEQUENCE [LARGE SCALE GENOMIC DNA]</scope>
    <source>
        <strain evidence="2">KCTC 42662</strain>
    </source>
</reference>
<organism evidence="1 2">
    <name type="scientific">Sphingobacterium suaedae</name>
    <dbReference type="NCBI Taxonomy" id="1686402"/>
    <lineage>
        <taxon>Bacteria</taxon>
        <taxon>Pseudomonadati</taxon>
        <taxon>Bacteroidota</taxon>
        <taxon>Sphingobacteriia</taxon>
        <taxon>Sphingobacteriales</taxon>
        <taxon>Sphingobacteriaceae</taxon>
        <taxon>Sphingobacterium</taxon>
    </lineage>
</organism>
<protein>
    <recommendedName>
        <fullName evidence="3">Transglutaminase domain-containing protein</fullName>
    </recommendedName>
</protein>
<dbReference type="Proteomes" id="UP001597545">
    <property type="component" value="Unassembled WGS sequence"/>
</dbReference>
<name>A0ABW5KJI2_9SPHI</name>
<evidence type="ECO:0000313" key="2">
    <source>
        <dbReference type="Proteomes" id="UP001597545"/>
    </source>
</evidence>
<keyword evidence="2" id="KW-1185">Reference proteome</keyword>